<sequence>MSKNKRGRDEFEESSIDIPTTDFHRKVTKNIKPDTNAISERTINIMMSNKKTNQNSSKSESEYSNGHSSKDVEMSAINPNIPDNYFNSQDTCKGYCRSCFENKSVVRTCPSCSHYLCPSCAHYCEQCNIVVCSLCCIIDYDQRCNVDYCIDCNISRK</sequence>
<organism evidence="5 6">
    <name type="scientific">Tieghemostelium lacteum</name>
    <name type="common">Slime mold</name>
    <name type="synonym">Dictyostelium lacteum</name>
    <dbReference type="NCBI Taxonomy" id="361077"/>
    <lineage>
        <taxon>Eukaryota</taxon>
        <taxon>Amoebozoa</taxon>
        <taxon>Evosea</taxon>
        <taxon>Eumycetozoa</taxon>
        <taxon>Dictyostelia</taxon>
        <taxon>Dictyosteliales</taxon>
        <taxon>Raperosteliaceae</taxon>
        <taxon>Tieghemostelium</taxon>
    </lineage>
</organism>
<dbReference type="Proteomes" id="UP000076078">
    <property type="component" value="Unassembled WGS sequence"/>
</dbReference>
<proteinExistence type="predicted"/>
<evidence type="ECO:0000313" key="6">
    <source>
        <dbReference type="Proteomes" id="UP000076078"/>
    </source>
</evidence>
<feature type="compositionally biased region" description="Polar residues" evidence="4">
    <location>
        <begin position="36"/>
        <end position="47"/>
    </location>
</feature>
<reference evidence="5 6" key="1">
    <citation type="submission" date="2015-12" db="EMBL/GenBank/DDBJ databases">
        <title>Dictyostelia acquired genes for synthesis and detection of signals that induce cell-type specialization by lateral gene transfer from prokaryotes.</title>
        <authorList>
            <person name="Gloeckner G."/>
            <person name="Schaap P."/>
        </authorList>
    </citation>
    <scope>NUCLEOTIDE SEQUENCE [LARGE SCALE GENOMIC DNA]</scope>
    <source>
        <strain evidence="5 6">TK</strain>
    </source>
</reference>
<dbReference type="InterPro" id="IPR017907">
    <property type="entry name" value="Znf_RING_CS"/>
</dbReference>
<gene>
    <name evidence="5" type="ORF">DLAC_07831</name>
</gene>
<protein>
    <recommendedName>
        <fullName evidence="7">RING-type domain-containing protein</fullName>
    </recommendedName>
</protein>
<dbReference type="InParanoid" id="A0A151ZAI7"/>
<comment type="caution">
    <text evidence="5">The sequence shown here is derived from an EMBL/GenBank/DDBJ whole genome shotgun (WGS) entry which is preliminary data.</text>
</comment>
<dbReference type="EMBL" id="LODT01000035">
    <property type="protein sequence ID" value="KYQ90951.1"/>
    <property type="molecule type" value="Genomic_DNA"/>
</dbReference>
<name>A0A151ZAI7_TIELA</name>
<dbReference type="GO" id="GO:0008270">
    <property type="term" value="F:zinc ion binding"/>
    <property type="evidence" value="ECO:0007669"/>
    <property type="project" value="UniProtKB-KW"/>
</dbReference>
<keyword evidence="1" id="KW-0479">Metal-binding</keyword>
<dbReference type="PROSITE" id="PS00518">
    <property type="entry name" value="ZF_RING_1"/>
    <property type="match status" value="1"/>
</dbReference>
<keyword evidence="3" id="KW-0862">Zinc</keyword>
<evidence type="ECO:0000313" key="5">
    <source>
        <dbReference type="EMBL" id="KYQ90951.1"/>
    </source>
</evidence>
<evidence type="ECO:0000256" key="4">
    <source>
        <dbReference type="SAM" id="MobiDB-lite"/>
    </source>
</evidence>
<keyword evidence="2" id="KW-0863">Zinc-finger</keyword>
<keyword evidence="6" id="KW-1185">Reference proteome</keyword>
<evidence type="ECO:0000256" key="3">
    <source>
        <dbReference type="ARBA" id="ARBA00022833"/>
    </source>
</evidence>
<dbReference type="AlphaFoldDB" id="A0A151ZAI7"/>
<evidence type="ECO:0000256" key="1">
    <source>
        <dbReference type="ARBA" id="ARBA00022723"/>
    </source>
</evidence>
<dbReference type="OrthoDB" id="20078at2759"/>
<evidence type="ECO:0000256" key="2">
    <source>
        <dbReference type="ARBA" id="ARBA00022771"/>
    </source>
</evidence>
<accession>A0A151ZAI7</accession>
<feature type="region of interest" description="Disordered" evidence="4">
    <location>
        <begin position="22"/>
        <end position="74"/>
    </location>
</feature>
<dbReference type="OMA" id="TINILMN"/>
<feature type="compositionally biased region" description="Low complexity" evidence="4">
    <location>
        <begin position="48"/>
        <end position="58"/>
    </location>
</feature>
<evidence type="ECO:0008006" key="7">
    <source>
        <dbReference type="Google" id="ProtNLM"/>
    </source>
</evidence>